<proteinExistence type="predicted"/>
<protein>
    <submittedName>
        <fullName evidence="2">TPR repeat</fullName>
    </submittedName>
</protein>
<dbReference type="InterPro" id="IPR020206">
    <property type="entry name" value="Uncharacterised_VP2110"/>
</dbReference>
<dbReference type="AlphaFoldDB" id="A0A0L0MFL7"/>
<organism evidence="2 3">
    <name type="scientific">Candidatus Burkholderia verschuerenii</name>
    <dbReference type="NCBI Taxonomy" id="242163"/>
    <lineage>
        <taxon>Bacteria</taxon>
        <taxon>Pseudomonadati</taxon>
        <taxon>Pseudomonadota</taxon>
        <taxon>Betaproteobacteria</taxon>
        <taxon>Burkholderiales</taxon>
        <taxon>Burkholderiaceae</taxon>
        <taxon>Burkholderia</taxon>
    </lineage>
</organism>
<evidence type="ECO:0000256" key="1">
    <source>
        <dbReference type="SAM" id="MobiDB-lite"/>
    </source>
</evidence>
<comment type="caution">
    <text evidence="2">The sequence shown here is derived from an EMBL/GenBank/DDBJ whole genome shotgun (WGS) entry which is preliminary data.</text>
</comment>
<gene>
    <name evidence="2" type="ORF">BVER_02931c</name>
</gene>
<name>A0A0L0MFL7_9BURK</name>
<dbReference type="OrthoDB" id="5588378at2"/>
<reference evidence="3" key="1">
    <citation type="submission" date="2015-06" db="EMBL/GenBank/DDBJ databases">
        <title>Comparative genomics of Burkholderia leaf nodule symbionts.</title>
        <authorList>
            <person name="Carlier A."/>
            <person name="Eberl L."/>
            <person name="Pinto-Carbo M."/>
        </authorList>
    </citation>
    <scope>NUCLEOTIDE SEQUENCE [LARGE SCALE GENOMIC DNA]</scope>
    <source>
        <strain evidence="3">UZHbot4</strain>
    </source>
</reference>
<feature type="region of interest" description="Disordered" evidence="1">
    <location>
        <begin position="1"/>
        <end position="21"/>
    </location>
</feature>
<accession>A0A0L0MFL7</accession>
<keyword evidence="3" id="KW-1185">Reference proteome</keyword>
<evidence type="ECO:0000313" key="3">
    <source>
        <dbReference type="Proteomes" id="UP000036959"/>
    </source>
</evidence>
<dbReference type="EMBL" id="LFJJ01000032">
    <property type="protein sequence ID" value="KND61113.1"/>
    <property type="molecule type" value="Genomic_DNA"/>
</dbReference>
<dbReference type="Proteomes" id="UP000036959">
    <property type="component" value="Unassembled WGS sequence"/>
</dbReference>
<dbReference type="RefSeq" id="WP_050452970.1">
    <property type="nucleotide sequence ID" value="NZ_LFJJ01000032.1"/>
</dbReference>
<evidence type="ECO:0000313" key="2">
    <source>
        <dbReference type="EMBL" id="KND61113.1"/>
    </source>
</evidence>
<dbReference type="PATRIC" id="fig|242163.4.peg.4468"/>
<dbReference type="Pfam" id="PF10952">
    <property type="entry name" value="DUF2753"/>
    <property type="match status" value="1"/>
</dbReference>
<sequence length="169" mass="18530">MYRPTLITDPHESLRTRTQQPTLPQWESEMRQATQAERDGHVAIARAGYEHALSIARQLLDAPPSGRADDCLAALVVSHHNLADLLVDAGEFDAAALHLCLAHETLIALHLHPGKSASLRRAALHHSRETHVALIRHLARHGPHPRIARTLEHAHAALDAAVPARQSLS</sequence>